<evidence type="ECO:0000256" key="1">
    <source>
        <dbReference type="SAM" id="MobiDB-lite"/>
    </source>
</evidence>
<dbReference type="OrthoDB" id="3795228at2"/>
<dbReference type="AlphaFoldDB" id="A0A5C4VDZ3"/>
<proteinExistence type="predicted"/>
<dbReference type="EMBL" id="VDLX02000024">
    <property type="protein sequence ID" value="KAB8188617.1"/>
    <property type="molecule type" value="Genomic_DNA"/>
</dbReference>
<feature type="region of interest" description="Disordered" evidence="1">
    <location>
        <begin position="1"/>
        <end position="33"/>
    </location>
</feature>
<dbReference type="RefSeq" id="WP_139636887.1">
    <property type="nucleotide sequence ID" value="NZ_VDLX02000024.1"/>
</dbReference>
<keyword evidence="3" id="KW-1185">Reference proteome</keyword>
<protein>
    <submittedName>
        <fullName evidence="2">Uncharacterized protein</fullName>
    </submittedName>
</protein>
<accession>A0A5C4VDZ3</accession>
<dbReference type="InterPro" id="IPR022385">
    <property type="entry name" value="Rhs_assc_core"/>
</dbReference>
<reference evidence="2 3" key="1">
    <citation type="submission" date="2019-10" db="EMBL/GenBank/DDBJ databases">
        <title>Nonomuraea sp. nov., isolated from Phyllanthus amarus.</title>
        <authorList>
            <person name="Klykleung N."/>
            <person name="Tanasupawat S."/>
        </authorList>
    </citation>
    <scope>NUCLEOTIDE SEQUENCE [LARGE SCALE GENOMIC DNA]</scope>
    <source>
        <strain evidence="2 3">PA1-10</strain>
    </source>
</reference>
<comment type="caution">
    <text evidence="2">The sequence shown here is derived from an EMBL/GenBank/DDBJ whole genome shotgun (WGS) entry which is preliminary data.</text>
</comment>
<organism evidence="2 3">
    <name type="scientific">Nonomuraea phyllanthi</name>
    <dbReference type="NCBI Taxonomy" id="2219224"/>
    <lineage>
        <taxon>Bacteria</taxon>
        <taxon>Bacillati</taxon>
        <taxon>Actinomycetota</taxon>
        <taxon>Actinomycetes</taxon>
        <taxon>Streptosporangiales</taxon>
        <taxon>Streptosporangiaceae</taxon>
        <taxon>Nonomuraea</taxon>
    </lineage>
</organism>
<evidence type="ECO:0000313" key="2">
    <source>
        <dbReference type="EMBL" id="KAB8188617.1"/>
    </source>
</evidence>
<gene>
    <name evidence="2" type="ORF">FH608_043455</name>
</gene>
<dbReference type="Proteomes" id="UP000312512">
    <property type="component" value="Unassembled WGS sequence"/>
</dbReference>
<sequence>MVPDGTDLAGSKTGYSPHTDVEQITSESGDTRATYGYTAYGKNDDKLFTGVDKPDPVDPTAEEEYNPYRFNAKRWDNSTGMYDMGFRDYNPGLNRFLNLDTYNGALDDLSLSLDPWTSNRYAFTGGNPINGIEHDGHEPRPGHCQSTCPTSQTDIDKANAENRSGHERMLANFAARERKAQPTKKQATGKESGGLWDWWKGFSEGLFYTTYPFGFAVPDDVTLDNGTEAYKSGSNVWPEINPCGDLPANTNCGVVFPFGRRGARSPGKTGTIDDYIGEGIVASISDDGIVSMAIEKGKNTPKGGQMFTDAFAHFGPDNIKGFDAKWIPAMLTNLDAFNKNLRSGMSMTEAAKATFTGHMLSKYGITEAVVDYSSLRGTRGWYTNVEVEFRRPGG</sequence>
<evidence type="ECO:0000313" key="3">
    <source>
        <dbReference type="Proteomes" id="UP000312512"/>
    </source>
</evidence>
<dbReference type="NCBIfam" id="TIGR03696">
    <property type="entry name" value="Rhs_assc_core"/>
    <property type="match status" value="1"/>
</dbReference>
<name>A0A5C4VDZ3_9ACTN</name>
<dbReference type="Gene3D" id="2.180.10.10">
    <property type="entry name" value="RHS repeat-associated core"/>
    <property type="match status" value="1"/>
</dbReference>